<dbReference type="GO" id="GO:0006782">
    <property type="term" value="P:protoporphyrinogen IX biosynthetic process"/>
    <property type="evidence" value="ECO:0007669"/>
    <property type="project" value="TreeGrafter"/>
</dbReference>
<dbReference type="GO" id="GO:0005737">
    <property type="term" value="C:cytoplasm"/>
    <property type="evidence" value="ECO:0007669"/>
    <property type="project" value="TreeGrafter"/>
</dbReference>
<proteinExistence type="predicted"/>
<gene>
    <name evidence="2" type="ORF">MNBD_BACTEROID04-71</name>
</gene>
<evidence type="ECO:0000313" key="2">
    <source>
        <dbReference type="EMBL" id="VAW25324.1"/>
    </source>
</evidence>
<dbReference type="InterPro" id="IPR058240">
    <property type="entry name" value="rSAM_sf"/>
</dbReference>
<dbReference type="AlphaFoldDB" id="A0A3B0UZG7"/>
<dbReference type="PANTHER" id="PTHR13932:SF6">
    <property type="entry name" value="OXYGEN-INDEPENDENT COPROPORPHYRINOGEN III OXIDASE"/>
    <property type="match status" value="1"/>
</dbReference>
<name>A0A3B0UZG7_9ZZZZ</name>
<dbReference type="GO" id="GO:0051539">
    <property type="term" value="F:4 iron, 4 sulfur cluster binding"/>
    <property type="evidence" value="ECO:0007669"/>
    <property type="project" value="TreeGrafter"/>
</dbReference>
<dbReference type="PANTHER" id="PTHR13932">
    <property type="entry name" value="COPROPORPHYRINIGEN III OXIDASE"/>
    <property type="match status" value="1"/>
</dbReference>
<dbReference type="GO" id="GO:0051989">
    <property type="term" value="F:coproporphyrinogen dehydrogenase activity"/>
    <property type="evidence" value="ECO:0007669"/>
    <property type="project" value="TreeGrafter"/>
</dbReference>
<dbReference type="InterPro" id="IPR034505">
    <property type="entry name" value="Coproporphyrinogen-III_oxidase"/>
</dbReference>
<keyword evidence="1 2" id="KW-0560">Oxidoreductase</keyword>
<sequence>FGIQDYDPIVQKAIHRVQSFEQVKKVNDLSRKIGYESISHDLIFGLPFQTEESIRNTIKNTIALKPDRIAYYSYAHVPWIKGVGQRGFDENDLPKDNEKRYLYELGKQLFFDNGYVEIGMDHFALPSDSLHKAMENKKLHRNFMGYTAGKTELMIGLGMSSISDSWYAFAQNEKTIEDYTEKVNQGIIPVFRGHLLTSEDLIIRKHILNIMCNLETEWKIGLDIKTKHEIVKRLDTIINDGLIEVSDNKIVVKEEGRMFVRNICMAFDLRLIENKPDTRIFSMTI</sequence>
<dbReference type="SUPFAM" id="SSF102114">
    <property type="entry name" value="Radical SAM enzymes"/>
    <property type="match status" value="1"/>
</dbReference>
<feature type="non-terminal residue" evidence="2">
    <location>
        <position position="1"/>
    </location>
</feature>
<reference evidence="2" key="1">
    <citation type="submission" date="2018-06" db="EMBL/GenBank/DDBJ databases">
        <authorList>
            <person name="Zhirakovskaya E."/>
        </authorList>
    </citation>
    <scope>NUCLEOTIDE SEQUENCE</scope>
</reference>
<dbReference type="Gene3D" id="1.10.10.920">
    <property type="match status" value="1"/>
</dbReference>
<evidence type="ECO:0000256" key="1">
    <source>
        <dbReference type="ARBA" id="ARBA00023002"/>
    </source>
</evidence>
<dbReference type="EMBL" id="UOER01000364">
    <property type="protein sequence ID" value="VAW25324.1"/>
    <property type="molecule type" value="Genomic_DNA"/>
</dbReference>
<protein>
    <submittedName>
        <fullName evidence="2">Coproporphyrinogen III oxidase, oxygen-independent</fullName>
        <ecNumber evidence="2">1.3.99.22</ecNumber>
    </submittedName>
</protein>
<organism evidence="2">
    <name type="scientific">hydrothermal vent metagenome</name>
    <dbReference type="NCBI Taxonomy" id="652676"/>
    <lineage>
        <taxon>unclassified sequences</taxon>
        <taxon>metagenomes</taxon>
        <taxon>ecological metagenomes</taxon>
    </lineage>
</organism>
<accession>A0A3B0UZG7</accession>
<dbReference type="EC" id="1.3.99.22" evidence="2"/>
<dbReference type="Gene3D" id="3.30.750.200">
    <property type="match status" value="1"/>
</dbReference>